<name>A0A8H4W2A7_9HELO</name>
<evidence type="ECO:0000313" key="3">
    <source>
        <dbReference type="Proteomes" id="UP000566819"/>
    </source>
</evidence>
<comment type="caution">
    <text evidence="2">The sequence shown here is derived from an EMBL/GenBank/DDBJ whole genome shotgun (WGS) entry which is preliminary data.</text>
</comment>
<reference evidence="2 3" key="1">
    <citation type="submission" date="2020-03" db="EMBL/GenBank/DDBJ databases">
        <title>Draft Genome Sequence of Cudoniella acicularis.</title>
        <authorList>
            <person name="Buettner E."/>
            <person name="Kellner H."/>
        </authorList>
    </citation>
    <scope>NUCLEOTIDE SEQUENCE [LARGE SCALE GENOMIC DNA]</scope>
    <source>
        <strain evidence="2 3">DSM 108380</strain>
    </source>
</reference>
<accession>A0A8H4W2A7</accession>
<gene>
    <name evidence="2" type="ORF">G7Y89_g9035</name>
</gene>
<dbReference type="AlphaFoldDB" id="A0A8H4W2A7"/>
<evidence type="ECO:0000256" key="1">
    <source>
        <dbReference type="SAM" id="Coils"/>
    </source>
</evidence>
<sequence>MSGPPQPCDHSFEPQLRYGTLPPLYFAPNGSISLPLSTLKRLEQSYRDMGNPQYRSPFVMITVNSMKKELDGGMTRERREVLKNWVEEMRTRERTVVEVFLARYKGFKMGGDGRLDYGLGEEDDIAAVAEPPATWKGWRENLHKLRGIEAATFEVYNCTTAQRQLYHVTRKGDLQSRASMSNPHLPPLSNSKTFKFRRSRSTTYDNSSPEWYWKLSPILPELWVRDSNLLTPDIISELEAAWLYYQRLNIPGKGDGASWKVKTREGRRKLERQYMALEDEVRRAKEVNLARFDEFVIRGEDGSLDYHTEVAERECGDSKDKKCVVSTLYSIVLFRLEPVAKDQEKSGIRMVQGYFNGGTYEFALDGAPYNAPCANPNVTFGLFPNSQHEFTLNVTHIYGNCGTPDSPTPCVDNGTWSFSWDDVRGQEQDVQNNFGQSGAFASGGFNMYPTREIASSKCEFC</sequence>
<evidence type="ECO:0000313" key="2">
    <source>
        <dbReference type="EMBL" id="KAF4629115.1"/>
    </source>
</evidence>
<proteinExistence type="predicted"/>
<organism evidence="2 3">
    <name type="scientific">Cudoniella acicularis</name>
    <dbReference type="NCBI Taxonomy" id="354080"/>
    <lineage>
        <taxon>Eukaryota</taxon>
        <taxon>Fungi</taxon>
        <taxon>Dikarya</taxon>
        <taxon>Ascomycota</taxon>
        <taxon>Pezizomycotina</taxon>
        <taxon>Leotiomycetes</taxon>
        <taxon>Helotiales</taxon>
        <taxon>Tricladiaceae</taxon>
        <taxon>Cudoniella</taxon>
    </lineage>
</organism>
<protein>
    <submittedName>
        <fullName evidence="2">Uncharacterized protein</fullName>
    </submittedName>
</protein>
<keyword evidence="3" id="KW-1185">Reference proteome</keyword>
<feature type="coiled-coil region" evidence="1">
    <location>
        <begin position="260"/>
        <end position="287"/>
    </location>
</feature>
<dbReference type="OrthoDB" id="3545889at2759"/>
<dbReference type="Proteomes" id="UP000566819">
    <property type="component" value="Unassembled WGS sequence"/>
</dbReference>
<dbReference type="EMBL" id="JAAMPI010000718">
    <property type="protein sequence ID" value="KAF4629115.1"/>
    <property type="molecule type" value="Genomic_DNA"/>
</dbReference>
<keyword evidence="1" id="KW-0175">Coiled coil</keyword>